<evidence type="ECO:0000256" key="1">
    <source>
        <dbReference type="SAM" id="SignalP"/>
    </source>
</evidence>
<dbReference type="InterPro" id="IPR047971">
    <property type="entry name" value="ExeM-like"/>
</dbReference>
<dbReference type="PANTHER" id="PTHR42834">
    <property type="entry name" value="ENDONUCLEASE/EXONUCLEASE/PHOSPHATASE FAMILY PROTEIN (AFU_ORTHOLOGUE AFUA_3G09210)"/>
    <property type="match status" value="1"/>
</dbReference>
<dbReference type="AlphaFoldDB" id="A0A931DRV2"/>
<dbReference type="EMBL" id="JADOUA010000001">
    <property type="protein sequence ID" value="MBG6091553.1"/>
    <property type="molecule type" value="Genomic_DNA"/>
</dbReference>
<feature type="chain" id="PRO_5037895143" evidence="1">
    <location>
        <begin position="25"/>
        <end position="563"/>
    </location>
</feature>
<reference evidence="3" key="1">
    <citation type="submission" date="2020-11" db="EMBL/GenBank/DDBJ databases">
        <title>Sequencing the genomes of 1000 actinobacteria strains.</title>
        <authorList>
            <person name="Klenk H.-P."/>
        </authorList>
    </citation>
    <scope>NUCLEOTIDE SEQUENCE</scope>
    <source>
        <strain evidence="3">DSM 43175</strain>
    </source>
</reference>
<name>A0A931DRV2_9ACTN</name>
<protein>
    <submittedName>
        <fullName evidence="3">Extracellular nuclease</fullName>
    </submittedName>
</protein>
<gene>
    <name evidence="3" type="ORF">IW256_005666</name>
</gene>
<dbReference type="CDD" id="cd10283">
    <property type="entry name" value="MnuA_DNase1-like"/>
    <property type="match status" value="1"/>
</dbReference>
<dbReference type="CDD" id="cd04486">
    <property type="entry name" value="YhcR_OBF_like"/>
    <property type="match status" value="1"/>
</dbReference>
<dbReference type="InterPro" id="IPR005135">
    <property type="entry name" value="Endo/exonuclease/phosphatase"/>
</dbReference>
<dbReference type="NCBIfam" id="NF033681">
    <property type="entry name" value="ExeM_NucH_DNase"/>
    <property type="match status" value="1"/>
</dbReference>
<dbReference type="RefSeq" id="WP_231403961.1">
    <property type="nucleotide sequence ID" value="NZ_BAABES010000019.1"/>
</dbReference>
<dbReference type="Gene3D" id="3.60.10.10">
    <property type="entry name" value="Endonuclease/exonuclease/phosphatase"/>
    <property type="match status" value="1"/>
</dbReference>
<evidence type="ECO:0000313" key="4">
    <source>
        <dbReference type="Proteomes" id="UP000614047"/>
    </source>
</evidence>
<dbReference type="GO" id="GO:0003824">
    <property type="term" value="F:catalytic activity"/>
    <property type="evidence" value="ECO:0007669"/>
    <property type="project" value="InterPro"/>
</dbReference>
<feature type="signal peptide" evidence="1">
    <location>
        <begin position="1"/>
        <end position="24"/>
    </location>
</feature>
<sequence>MRRTAAMIASTLAAGLVTTAGAGAARGEPGPCETPATHRIAQVQGQGATTPLNGQTVRIEGVVTGDFQEADRLKGFFVQDPAPDGDPRTSDGLFVYSTKEVATGDRVLVTGKAVEYGGLTELSPVSAVDVCGSGETIEPVTVKLPPTQDPESHEGMLLRYGQRLTATETYQLGRYGEVTLSSGGRLFQPTDGHGSTQAGNDRRRLLLDDGSTVQNPAEVPFTGPRSLRIGDTTTGLTGILSQGFGGYRLQPTRAPHFARTNPRPVRPARVGGDVKVAAFNTLNWFTTLDVRGADTAGEQERQIAKLVAALRGLDADAVGLMEVENNGDTAIKALVDRLNAAVGAGTYSWIRHPNPGTDQIHVALIYKSARLAPSGPARSSADPVFDRPPLVQTFRLASGGGVPFTMIVNHFKSKGCGEATGPDLDQGDGQGCYNARRVAQARAIAALSAGERNPLVLGDLNAYTAEDPVRTLTSAGFAGQTERFVRPEQRYSYVFDGQAGELDHVLAGRELSPRVSGATIWHINSDEPLILDYNTEYNPPALYRPDAYRSSDHDPVMVGLRLR</sequence>
<evidence type="ECO:0000259" key="2">
    <source>
        <dbReference type="Pfam" id="PF03372"/>
    </source>
</evidence>
<accession>A0A931DRV2</accession>
<dbReference type="SUPFAM" id="SSF56219">
    <property type="entry name" value="DNase I-like"/>
    <property type="match status" value="1"/>
</dbReference>
<organism evidence="3 4">
    <name type="scientific">Actinomadura viridis</name>
    <dbReference type="NCBI Taxonomy" id="58110"/>
    <lineage>
        <taxon>Bacteria</taxon>
        <taxon>Bacillati</taxon>
        <taxon>Actinomycetota</taxon>
        <taxon>Actinomycetes</taxon>
        <taxon>Streptosporangiales</taxon>
        <taxon>Thermomonosporaceae</taxon>
        <taxon>Actinomadura</taxon>
    </lineage>
</organism>
<keyword evidence="4" id="KW-1185">Reference proteome</keyword>
<evidence type="ECO:0000313" key="3">
    <source>
        <dbReference type="EMBL" id="MBG6091553.1"/>
    </source>
</evidence>
<proteinExistence type="predicted"/>
<comment type="caution">
    <text evidence="3">The sequence shown here is derived from an EMBL/GenBank/DDBJ whole genome shotgun (WGS) entry which is preliminary data.</text>
</comment>
<dbReference type="InterPro" id="IPR036691">
    <property type="entry name" value="Endo/exonu/phosph_ase_sf"/>
</dbReference>
<dbReference type="PANTHER" id="PTHR42834:SF1">
    <property type="entry name" value="ENDONUCLEASE_EXONUCLEASE_PHOSPHATASE FAMILY PROTEIN (AFU_ORTHOLOGUE AFUA_3G09210)"/>
    <property type="match status" value="1"/>
</dbReference>
<dbReference type="Pfam" id="PF03372">
    <property type="entry name" value="Exo_endo_phos"/>
    <property type="match status" value="1"/>
</dbReference>
<keyword evidence="1" id="KW-0732">Signal</keyword>
<dbReference type="Proteomes" id="UP000614047">
    <property type="component" value="Unassembled WGS sequence"/>
</dbReference>
<feature type="domain" description="Endonuclease/exonuclease/phosphatase" evidence="2">
    <location>
        <begin position="300"/>
        <end position="553"/>
    </location>
</feature>